<name>A0ABU4A5B9_9BACE</name>
<dbReference type="Gene3D" id="3.40.630.10">
    <property type="entry name" value="Zn peptidases"/>
    <property type="match status" value="2"/>
</dbReference>
<dbReference type="PANTHER" id="PTHR43501:SF1">
    <property type="entry name" value="CYTOSOL NON-SPECIFIC DIPEPTIDASE"/>
    <property type="match status" value="1"/>
</dbReference>
<evidence type="ECO:0000313" key="3">
    <source>
        <dbReference type="EMBL" id="MDV6163554.1"/>
    </source>
</evidence>
<accession>A0ABU4A5B9</accession>
<keyword evidence="4" id="KW-1185">Reference proteome</keyword>
<dbReference type="CDD" id="cd03890">
    <property type="entry name" value="M20_pepD"/>
    <property type="match status" value="1"/>
</dbReference>
<organism evidence="3 4">
    <name type="scientific">Bacteroides hominis</name>
    <dbReference type="NCBI Taxonomy" id="2763023"/>
    <lineage>
        <taxon>Bacteria</taxon>
        <taxon>Pseudomonadati</taxon>
        <taxon>Bacteroidota</taxon>
        <taxon>Bacteroidia</taxon>
        <taxon>Bacteroidales</taxon>
        <taxon>Bacteroidaceae</taxon>
        <taxon>Bacteroides</taxon>
    </lineage>
</organism>
<dbReference type="PRINTS" id="PR00934">
    <property type="entry name" value="XHISDIPTASE"/>
</dbReference>
<feature type="domain" description="Peptidase M20 dimerisation" evidence="2">
    <location>
        <begin position="211"/>
        <end position="299"/>
    </location>
</feature>
<dbReference type="InterPro" id="IPR002933">
    <property type="entry name" value="Peptidase_M20"/>
</dbReference>
<dbReference type="Pfam" id="PF07687">
    <property type="entry name" value="M20_dimer"/>
    <property type="match status" value="1"/>
</dbReference>
<keyword evidence="1" id="KW-0378">Hydrolase</keyword>
<comment type="caution">
    <text evidence="3">The sequence shown here is derived from an EMBL/GenBank/DDBJ whole genome shotgun (WGS) entry which is preliminary data.</text>
</comment>
<dbReference type="EMBL" id="JAWLJK010000003">
    <property type="protein sequence ID" value="MDV6163554.1"/>
    <property type="molecule type" value="Genomic_DNA"/>
</dbReference>
<dbReference type="SUPFAM" id="SSF53187">
    <property type="entry name" value="Zn-dependent exopeptidases"/>
    <property type="match status" value="1"/>
</dbReference>
<protein>
    <submittedName>
        <fullName evidence="3">Aminoacyl-histidine dipeptidase</fullName>
    </submittedName>
</protein>
<dbReference type="RefSeq" id="WP_317467112.1">
    <property type="nucleotide sequence ID" value="NZ_JAPMNF010000003.1"/>
</dbReference>
<dbReference type="NCBIfam" id="TIGR01893">
    <property type="entry name" value="aa-his-dipept"/>
    <property type="match status" value="1"/>
</dbReference>
<dbReference type="InterPro" id="IPR001160">
    <property type="entry name" value="Peptidase_M20C"/>
</dbReference>
<proteinExistence type="predicted"/>
<dbReference type="InterPro" id="IPR011650">
    <property type="entry name" value="Peptidase_M20_dimer"/>
</dbReference>
<evidence type="ECO:0000313" key="4">
    <source>
        <dbReference type="Proteomes" id="UP001185704"/>
    </source>
</evidence>
<evidence type="ECO:0000259" key="2">
    <source>
        <dbReference type="Pfam" id="PF07687"/>
    </source>
</evidence>
<sequence length="493" mass="54659">MKRKENGKSELKPAGVFHFFNEICQVPRPSKKEEKIIAYLKAFGEKYNLETKVDEAGNVLIKKPATPGKENLKTVILQSHVDMVCEKNNDTEHDFLTDPIETEIDGEWMKAKGTTLGADNGIGVATELAILADDSIEHGPLECLFTVDEETGLTGAFALKEGFMNGEILLNLDSEDEGELFIGCAGGIDSVAQFKYETVMTPISHLCFHITVKGLKGGHSGGDIHLGRGNANKILNRFLYLMQNTYQEDFFLFEFNGGNLRNAIPREASAVFSVPEHYKHDVRTALNVFIAEIEDELHKIEPDLSILLETEPRRDWAIDPSTAYRLITSLYACPHGVYAMSHDIPGLVETSTNLASVKMKPENTIRIETSQRSSILSSRDDVANTVRAVFTLAGAQVTWGDGYPGWKPNPDSEILKVAEESYKRLFGVDAKVKAIHAGLECGLFLDKYPALDMISFGPTLTGVHSPDERMHIPSVDKFWKHLLDVLAHIPAKN</sequence>
<reference evidence="3" key="1">
    <citation type="submission" date="2023-09" db="EMBL/GenBank/DDBJ databases">
        <title>Upregulation of the cfiA carbapenemase gene in a Bacteroides hominis strain by the novel integrative and conjugative element Tn7563.</title>
        <authorList>
            <person name="Stubhaug T."/>
            <person name="Zecic N."/>
            <person name="Skaare D."/>
        </authorList>
    </citation>
    <scope>NUCLEOTIDE SEQUENCE [LARGE SCALE GENOMIC DNA]</scope>
    <source>
        <strain evidence="3">Tbg-245</strain>
    </source>
</reference>
<gene>
    <name evidence="3" type="ORF">R3O81_05665</name>
</gene>
<dbReference type="PANTHER" id="PTHR43501">
    <property type="entry name" value="CYTOSOL NON-SPECIFIC DIPEPTIDASE"/>
    <property type="match status" value="1"/>
</dbReference>
<dbReference type="Proteomes" id="UP001185704">
    <property type="component" value="Unassembled WGS sequence"/>
</dbReference>
<dbReference type="PIRSF" id="PIRSF016599">
    <property type="entry name" value="Xaa-His_dipept"/>
    <property type="match status" value="1"/>
</dbReference>
<dbReference type="Pfam" id="PF01546">
    <property type="entry name" value="Peptidase_M20"/>
    <property type="match status" value="1"/>
</dbReference>
<dbReference type="InterPro" id="IPR036264">
    <property type="entry name" value="Bact_exopeptidase_dim_dom"/>
</dbReference>
<dbReference type="SUPFAM" id="SSF55031">
    <property type="entry name" value="Bacterial exopeptidase dimerisation domain"/>
    <property type="match status" value="1"/>
</dbReference>
<evidence type="ECO:0000256" key="1">
    <source>
        <dbReference type="ARBA" id="ARBA00022801"/>
    </source>
</evidence>